<organism evidence="1">
    <name type="scientific">Bactrocera latifrons</name>
    <name type="common">Malaysian fruit fly</name>
    <name type="synonym">Chaetodacus latifrons</name>
    <dbReference type="NCBI Taxonomy" id="174628"/>
    <lineage>
        <taxon>Eukaryota</taxon>
        <taxon>Metazoa</taxon>
        <taxon>Ecdysozoa</taxon>
        <taxon>Arthropoda</taxon>
        <taxon>Hexapoda</taxon>
        <taxon>Insecta</taxon>
        <taxon>Pterygota</taxon>
        <taxon>Neoptera</taxon>
        <taxon>Endopterygota</taxon>
        <taxon>Diptera</taxon>
        <taxon>Brachycera</taxon>
        <taxon>Muscomorpha</taxon>
        <taxon>Tephritoidea</taxon>
        <taxon>Tephritidae</taxon>
        <taxon>Bactrocera</taxon>
        <taxon>Bactrocera</taxon>
    </lineage>
</organism>
<proteinExistence type="predicted"/>
<name>A0A0K8V2C4_BACLA</name>
<sequence length="170" mass="19595">MVVPILSLLLLLFLYYIQNKTFILTLKFIVWALQSKTPIDWEKCPYVPRPSLVSDPVTAFGTYRSDRAQRKSSILDPINRAAIKPNFRILHEPIKPYVPARDQNRERVLNMVRQHIDTVEAGGNTAARTSRDSLDTVLPRLHRAVSESLPIKREISRNERSGATVTKYYY</sequence>
<dbReference type="AlphaFoldDB" id="A0A0K8V2C4"/>
<reference evidence="1" key="1">
    <citation type="submission" date="2015-06" db="EMBL/GenBank/DDBJ databases">
        <authorList>
            <person name="Hoefler B.C."/>
            <person name="Straight P.D."/>
        </authorList>
    </citation>
    <scope>NUCLEOTIDE SEQUENCE</scope>
</reference>
<protein>
    <submittedName>
        <fullName evidence="1">Uncharacterized protein</fullName>
    </submittedName>
</protein>
<gene>
    <name evidence="1" type="ORF">c2_g8_i2</name>
</gene>
<evidence type="ECO:0000313" key="1">
    <source>
        <dbReference type="EMBL" id="JAI33077.1"/>
    </source>
</evidence>
<dbReference type="EMBL" id="GDHF01019237">
    <property type="protein sequence ID" value="JAI33077.1"/>
    <property type="molecule type" value="Transcribed_RNA"/>
</dbReference>
<accession>A0A0K8V2C4</accession>